<dbReference type="RefSeq" id="WP_386404897.1">
    <property type="nucleotide sequence ID" value="NZ_JBHSPT010000098.1"/>
</dbReference>
<proteinExistence type="predicted"/>
<evidence type="ECO:0000259" key="1">
    <source>
        <dbReference type="Pfam" id="PF13586"/>
    </source>
</evidence>
<name>A0ABW1M7X5_9ACTN</name>
<dbReference type="InterPro" id="IPR025668">
    <property type="entry name" value="Tnp_DDE_dom"/>
</dbReference>
<evidence type="ECO:0000313" key="2">
    <source>
        <dbReference type="EMBL" id="MFC6059860.1"/>
    </source>
</evidence>
<feature type="domain" description="Transposase DDE" evidence="1">
    <location>
        <begin position="41"/>
        <end position="81"/>
    </location>
</feature>
<dbReference type="EMBL" id="JBHSPT010000098">
    <property type="protein sequence ID" value="MFC6059860.1"/>
    <property type="molecule type" value="Genomic_DNA"/>
</dbReference>
<accession>A0ABW1M7X5</accession>
<comment type="caution">
    <text evidence="2">The sequence shown here is derived from an EMBL/GenBank/DDBJ whole genome shotgun (WGS) entry which is preliminary data.</text>
</comment>
<dbReference type="Pfam" id="PF13586">
    <property type="entry name" value="DDE_Tnp_1_2"/>
    <property type="match status" value="1"/>
</dbReference>
<reference evidence="3" key="1">
    <citation type="journal article" date="2019" name="Int. J. Syst. Evol. Microbiol.">
        <title>The Global Catalogue of Microorganisms (GCM) 10K type strain sequencing project: providing services to taxonomists for standard genome sequencing and annotation.</title>
        <authorList>
            <consortium name="The Broad Institute Genomics Platform"/>
            <consortium name="The Broad Institute Genome Sequencing Center for Infectious Disease"/>
            <person name="Wu L."/>
            <person name="Ma J."/>
        </authorList>
    </citation>
    <scope>NUCLEOTIDE SEQUENCE [LARGE SCALE GENOMIC DNA]</scope>
    <source>
        <strain evidence="3">JCM 12763</strain>
    </source>
</reference>
<keyword evidence="3" id="KW-1185">Reference proteome</keyword>
<dbReference type="Proteomes" id="UP001596242">
    <property type="component" value="Unassembled WGS sequence"/>
</dbReference>
<dbReference type="PANTHER" id="PTHR30007">
    <property type="entry name" value="PHP DOMAIN PROTEIN"/>
    <property type="match status" value="1"/>
</dbReference>
<protein>
    <submittedName>
        <fullName evidence="2">Transposase</fullName>
    </submittedName>
</protein>
<sequence>MASAWSGPTAVTPAAWSTGVGKKLAFALEVVKRTDDMEGFVVLPRRWVVERTFAWLMHSRRLARDYETLPASSEAMIRWSMVTRMGRRLARARSDGWR</sequence>
<dbReference type="PANTHER" id="PTHR30007:SF0">
    <property type="entry name" value="TRANSPOSASE"/>
    <property type="match status" value="1"/>
</dbReference>
<gene>
    <name evidence="2" type="ORF">ACFP50_31990</name>
</gene>
<evidence type="ECO:0000313" key="3">
    <source>
        <dbReference type="Proteomes" id="UP001596242"/>
    </source>
</evidence>
<organism evidence="2 3">
    <name type="scientific">Streptomyces pratens</name>
    <dbReference type="NCBI Taxonomy" id="887456"/>
    <lineage>
        <taxon>Bacteria</taxon>
        <taxon>Bacillati</taxon>
        <taxon>Actinomycetota</taxon>
        <taxon>Actinomycetes</taxon>
        <taxon>Kitasatosporales</taxon>
        <taxon>Streptomycetaceae</taxon>
        <taxon>Streptomyces</taxon>
    </lineage>
</organism>